<dbReference type="EMBL" id="MJIH01000001">
    <property type="protein sequence ID" value="OLR65356.1"/>
    <property type="molecule type" value="Genomic_DNA"/>
</dbReference>
<protein>
    <submittedName>
        <fullName evidence="2">Uncharacterized protein</fullName>
    </submittedName>
</protein>
<keyword evidence="3" id="KW-1185">Reference proteome</keyword>
<dbReference type="Proteomes" id="UP000187166">
    <property type="component" value="Unassembled WGS sequence"/>
</dbReference>
<gene>
    <name evidence="2" type="ORF">BIV18_07460</name>
</gene>
<dbReference type="AlphaFoldDB" id="A0A1U7M1C5"/>
<organism evidence="2 3">
    <name type="scientific">Peptoniphilus porci</name>
    <dbReference type="NCBI Taxonomy" id="2652280"/>
    <lineage>
        <taxon>Bacteria</taxon>
        <taxon>Bacillati</taxon>
        <taxon>Bacillota</taxon>
        <taxon>Tissierellia</taxon>
        <taxon>Tissierellales</taxon>
        <taxon>Peptoniphilaceae</taxon>
        <taxon>Peptoniphilus</taxon>
    </lineage>
</organism>
<dbReference type="STRING" id="1465756.BIV18_07460"/>
<feature type="coiled-coil region" evidence="1">
    <location>
        <begin position="29"/>
        <end position="63"/>
    </location>
</feature>
<keyword evidence="1" id="KW-0175">Coiled coil</keyword>
<comment type="caution">
    <text evidence="2">The sequence shown here is derived from an EMBL/GenBank/DDBJ whole genome shotgun (WGS) entry which is preliminary data.</text>
</comment>
<sequence>MKKIENHLNRIISQERKLVDLHLEDSIDEEVYAKKYKKLMKQKEELLDEKKTLELTIKDENSIKERLKQFKKVLENREIIEEFNRTVFESIVDKVVVGRIDKDGTVHPYDLTFYFKTGIKDSQNSNNFKDKRKNAKDNDNNKLCSYKNDEDKKLCSQSKDNAFRICGSS</sequence>
<evidence type="ECO:0000256" key="1">
    <source>
        <dbReference type="SAM" id="Coils"/>
    </source>
</evidence>
<evidence type="ECO:0000313" key="2">
    <source>
        <dbReference type="EMBL" id="OLR65356.1"/>
    </source>
</evidence>
<accession>A0A1U7M1C5</accession>
<evidence type="ECO:0000313" key="3">
    <source>
        <dbReference type="Proteomes" id="UP000187166"/>
    </source>
</evidence>
<proteinExistence type="predicted"/>
<name>A0A1U7M1C5_9FIRM</name>
<reference evidence="2 3" key="1">
    <citation type="journal article" date="2016" name="Appl. Environ. Microbiol.">
        <title>Function and Phylogeny of Bacterial Butyryl Coenzyme A:Acetate Transferases and Their Diversity in the Proximal Colon of Swine.</title>
        <authorList>
            <person name="Trachsel J."/>
            <person name="Bayles D.O."/>
            <person name="Looft T."/>
            <person name="Levine U.Y."/>
            <person name="Allen H.K."/>
        </authorList>
    </citation>
    <scope>NUCLEOTIDE SEQUENCE [LARGE SCALE GENOMIC DNA]</scope>
    <source>
        <strain evidence="2 3">35-6-1</strain>
    </source>
</reference>